<dbReference type="Proteomes" id="UP001221558">
    <property type="component" value="Chromosome"/>
</dbReference>
<reference evidence="1 2" key="1">
    <citation type="submission" date="2023-02" db="EMBL/GenBank/DDBJ databases">
        <title>Genome sequence of Sphingobacterium sp. KACC 22765.</title>
        <authorList>
            <person name="Kim S."/>
            <person name="Heo J."/>
            <person name="Kwon S.-W."/>
        </authorList>
    </citation>
    <scope>NUCLEOTIDE SEQUENCE [LARGE SCALE GENOMIC DNA]</scope>
    <source>
        <strain evidence="1 2">KACC 22765</strain>
    </source>
</reference>
<gene>
    <name evidence="1" type="ORF">PQ465_11090</name>
</gene>
<evidence type="ECO:0000313" key="1">
    <source>
        <dbReference type="EMBL" id="WDF66850.1"/>
    </source>
</evidence>
<protein>
    <submittedName>
        <fullName evidence="1">Uncharacterized protein</fullName>
    </submittedName>
</protein>
<proteinExistence type="predicted"/>
<evidence type="ECO:0000313" key="2">
    <source>
        <dbReference type="Proteomes" id="UP001221558"/>
    </source>
</evidence>
<sequence length="74" mass="8762">MFWSYFDDNHFLTPLCVKDNEEQGQYDNYHMKYVVSTGKCTEAEFYAHVREIAANHSEEQILCHKKKGVQNTDQ</sequence>
<dbReference type="EMBL" id="CP117880">
    <property type="protein sequence ID" value="WDF66850.1"/>
    <property type="molecule type" value="Genomic_DNA"/>
</dbReference>
<keyword evidence="2" id="KW-1185">Reference proteome</keyword>
<organism evidence="1 2">
    <name type="scientific">Sphingobacterium oryzagri</name>
    <dbReference type="NCBI Taxonomy" id="3025669"/>
    <lineage>
        <taxon>Bacteria</taxon>
        <taxon>Pseudomonadati</taxon>
        <taxon>Bacteroidota</taxon>
        <taxon>Sphingobacteriia</taxon>
        <taxon>Sphingobacteriales</taxon>
        <taxon>Sphingobacteriaceae</taxon>
        <taxon>Sphingobacterium</taxon>
    </lineage>
</organism>
<name>A0ABY7WF04_9SPHI</name>
<dbReference type="RefSeq" id="WP_274265590.1">
    <property type="nucleotide sequence ID" value="NZ_CP117880.1"/>
</dbReference>
<accession>A0ABY7WF04</accession>